<dbReference type="Gene3D" id="3.40.50.1010">
    <property type="entry name" value="5'-nuclease"/>
    <property type="match status" value="1"/>
</dbReference>
<protein>
    <recommendedName>
        <fullName evidence="3">XPG-I domain-containing protein</fullName>
    </recommendedName>
</protein>
<evidence type="ECO:0008006" key="3">
    <source>
        <dbReference type="Google" id="ProtNLM"/>
    </source>
</evidence>
<feature type="non-terminal residue" evidence="1">
    <location>
        <position position="178"/>
    </location>
</feature>
<dbReference type="EMBL" id="JAABOA010005651">
    <property type="protein sequence ID" value="KAF9574904.1"/>
    <property type="molecule type" value="Genomic_DNA"/>
</dbReference>
<keyword evidence="2" id="KW-1185">Reference proteome</keyword>
<dbReference type="InterPro" id="IPR029060">
    <property type="entry name" value="PIN-like_dom_sf"/>
</dbReference>
<evidence type="ECO:0000313" key="2">
    <source>
        <dbReference type="Proteomes" id="UP000780801"/>
    </source>
</evidence>
<dbReference type="SUPFAM" id="SSF88723">
    <property type="entry name" value="PIN domain-like"/>
    <property type="match status" value="1"/>
</dbReference>
<dbReference type="AlphaFoldDB" id="A0A9P6FK32"/>
<evidence type="ECO:0000313" key="1">
    <source>
        <dbReference type="EMBL" id="KAF9574904.1"/>
    </source>
</evidence>
<accession>A0A9P6FK32</accession>
<feature type="non-terminal residue" evidence="1">
    <location>
        <position position="1"/>
    </location>
</feature>
<sequence length="178" mass="20526">TALDTTQDKRRNLRNRALLKARTAIDDFKTRLSNGTRLRSKHYRKTWKPLQSGFYWRLEDRNDLVRFLRERSWNVVQCTGETDVSIAEDIQPKDVVVSRDSDFFIFANVCTIWQPVGRGVKTKIHCYHLSQILDDIRLSGAQLTALGVVTTNDCTKNIHTLGIATNYRLIKDEIEDGS</sequence>
<organism evidence="1 2">
    <name type="scientific">Lunasporangiospora selenospora</name>
    <dbReference type="NCBI Taxonomy" id="979761"/>
    <lineage>
        <taxon>Eukaryota</taxon>
        <taxon>Fungi</taxon>
        <taxon>Fungi incertae sedis</taxon>
        <taxon>Mucoromycota</taxon>
        <taxon>Mortierellomycotina</taxon>
        <taxon>Mortierellomycetes</taxon>
        <taxon>Mortierellales</taxon>
        <taxon>Mortierellaceae</taxon>
        <taxon>Lunasporangiospora</taxon>
    </lineage>
</organism>
<comment type="caution">
    <text evidence="1">The sequence shown here is derived from an EMBL/GenBank/DDBJ whole genome shotgun (WGS) entry which is preliminary data.</text>
</comment>
<dbReference type="OrthoDB" id="2423903at2759"/>
<name>A0A9P6FK32_9FUNG</name>
<dbReference type="Proteomes" id="UP000780801">
    <property type="component" value="Unassembled WGS sequence"/>
</dbReference>
<reference evidence="1" key="1">
    <citation type="journal article" date="2020" name="Fungal Divers.">
        <title>Resolving the Mortierellaceae phylogeny through synthesis of multi-gene phylogenetics and phylogenomics.</title>
        <authorList>
            <person name="Vandepol N."/>
            <person name="Liber J."/>
            <person name="Desiro A."/>
            <person name="Na H."/>
            <person name="Kennedy M."/>
            <person name="Barry K."/>
            <person name="Grigoriev I.V."/>
            <person name="Miller A.N."/>
            <person name="O'Donnell K."/>
            <person name="Stajich J.E."/>
            <person name="Bonito G."/>
        </authorList>
    </citation>
    <scope>NUCLEOTIDE SEQUENCE</scope>
    <source>
        <strain evidence="1">KOD1015</strain>
    </source>
</reference>
<gene>
    <name evidence="1" type="ORF">BGW38_008274</name>
</gene>
<proteinExistence type="predicted"/>